<comment type="caution">
    <text evidence="5">The sequence shown here is derived from an EMBL/GenBank/DDBJ whole genome shotgun (WGS) entry which is preliminary data.</text>
</comment>
<feature type="region of interest" description="Disordered" evidence="3">
    <location>
        <begin position="296"/>
        <end position="395"/>
    </location>
</feature>
<evidence type="ECO:0000256" key="1">
    <source>
        <dbReference type="ARBA" id="ARBA00022723"/>
    </source>
</evidence>
<gene>
    <name evidence="5" type="ORF">K437DRAFT_260196</name>
</gene>
<dbReference type="CDD" id="cd08681">
    <property type="entry name" value="C2_fungal_Inn1p-like"/>
    <property type="match status" value="1"/>
</dbReference>
<feature type="region of interest" description="Disordered" evidence="3">
    <location>
        <begin position="430"/>
        <end position="475"/>
    </location>
</feature>
<sequence>MSAHNDTTHRGTLVCVVLKAKNLPNKRSIGKQDPYCVLQLAAEQQKTQPDKRGGQHPTWDEQLHFEIYDDMEDSTKLDSWSKNGDGTAKASRKTPKVLKVSCYADDARDPELIGEGIVDLTDTLKTGEFDEWVSIKSKDRYAGEVYLELTFYSAAAPPKKNKHVAPTLSGTDTYGGAGTFSDDVDECLRPNRKTHPSIPSHIRPQNDSQSSEYSEFGKTGSAGRIPASQTHTNLHRVPQSQSLADIPSTLRPSSSLANLDAYNPPYAPPSLGRTASPTPPNASVYIDQQKFNQGHAHLRQETSTASISTSASMSGSWGPASSQAQIPSRYYMDPGSSSAPGRAHQSQSSVTYDPSDQLAQTMSTMTIKPDKPLPPPRDSSPRPTTPSAAAAGGGAPLVCAPPSSLPQSFIYHNPQHPGAYNAFQGALPMMNLPAPPTPQPSNDGSHNGPSTSSTPIPGSSSFHTLPPVPSGSSDGSCCVVAPVPSVINAQALYQSIAGLPSLASSAQIPATGDQQQQQPPPSSAYQVLRTPAPAPSGPPSHSASPAPRPLPATGPPQPQYAPPPPAQAHYMPPPPVAGAYPTHHMYAPPPPPTGTPGLPVASAPSAVYQPTYGRYYMPPPAPGAPLPPHGAHPYDPLGGTGAQPLPAGAYPHPAYHAAPPPTVPTGYTHYAQQPPPSQQQQSQQQQQGAPFQQPPLGVPGGLSSVPIYGQYAPAPYAMYQYPPPPQPQQQ</sequence>
<name>A0A066V410_TILAU</name>
<feature type="compositionally biased region" description="Polar residues" evidence="3">
    <location>
        <begin position="227"/>
        <end position="243"/>
    </location>
</feature>
<evidence type="ECO:0000313" key="5">
    <source>
        <dbReference type="EMBL" id="KDN36196.1"/>
    </source>
</evidence>
<accession>A0A066V410</accession>
<dbReference type="Pfam" id="PF00168">
    <property type="entry name" value="C2"/>
    <property type="match status" value="1"/>
</dbReference>
<dbReference type="AlphaFoldDB" id="A0A066V410"/>
<dbReference type="PROSITE" id="PS50004">
    <property type="entry name" value="C2"/>
    <property type="match status" value="1"/>
</dbReference>
<dbReference type="Gene3D" id="2.60.40.150">
    <property type="entry name" value="C2 domain"/>
    <property type="match status" value="1"/>
</dbReference>
<feature type="region of interest" description="Disordered" evidence="3">
    <location>
        <begin position="185"/>
        <end position="284"/>
    </location>
</feature>
<keyword evidence="6" id="KW-1185">Reference proteome</keyword>
<dbReference type="EMBL" id="JMSN01000178">
    <property type="protein sequence ID" value="KDN36196.1"/>
    <property type="molecule type" value="Genomic_DNA"/>
</dbReference>
<dbReference type="OrthoDB" id="270970at2759"/>
<dbReference type="InParanoid" id="A0A066V410"/>
<feature type="compositionally biased region" description="Low complexity" evidence="3">
    <location>
        <begin position="302"/>
        <end position="316"/>
    </location>
</feature>
<feature type="region of interest" description="Disordered" evidence="3">
    <location>
        <begin position="508"/>
        <end position="604"/>
    </location>
</feature>
<proteinExistence type="predicted"/>
<dbReference type="PANTHER" id="PTHR46502">
    <property type="entry name" value="C2 DOMAIN-CONTAINING"/>
    <property type="match status" value="1"/>
</dbReference>
<dbReference type="STRING" id="1037660.A0A066V410"/>
<keyword evidence="1" id="KW-0479">Metal-binding</keyword>
<organism evidence="5 6">
    <name type="scientific">Tilletiaria anomala (strain ATCC 24038 / CBS 436.72 / UBC 951)</name>
    <dbReference type="NCBI Taxonomy" id="1037660"/>
    <lineage>
        <taxon>Eukaryota</taxon>
        <taxon>Fungi</taxon>
        <taxon>Dikarya</taxon>
        <taxon>Basidiomycota</taxon>
        <taxon>Ustilaginomycotina</taxon>
        <taxon>Exobasidiomycetes</taxon>
        <taxon>Georgefischeriales</taxon>
        <taxon>Tilletiariaceae</taxon>
        <taxon>Tilletiaria</taxon>
    </lineage>
</organism>
<feature type="compositionally biased region" description="Low complexity" evidence="3">
    <location>
        <begin position="448"/>
        <end position="461"/>
    </location>
</feature>
<dbReference type="PANTHER" id="PTHR46502:SF2">
    <property type="entry name" value="16 KDA PHLOEM PROTEIN 2"/>
    <property type="match status" value="1"/>
</dbReference>
<feature type="compositionally biased region" description="Pro residues" evidence="3">
    <location>
        <begin position="546"/>
        <end position="576"/>
    </location>
</feature>
<dbReference type="InterPro" id="IPR000008">
    <property type="entry name" value="C2_dom"/>
</dbReference>
<keyword evidence="2" id="KW-0106">Calcium</keyword>
<feature type="region of interest" description="Disordered" evidence="3">
    <location>
        <begin position="616"/>
        <end position="704"/>
    </location>
</feature>
<feature type="compositionally biased region" description="Polar residues" evidence="3">
    <location>
        <begin position="335"/>
        <end position="366"/>
    </location>
</feature>
<evidence type="ECO:0000256" key="2">
    <source>
        <dbReference type="ARBA" id="ARBA00022837"/>
    </source>
</evidence>
<dbReference type="GO" id="GO:0046872">
    <property type="term" value="F:metal ion binding"/>
    <property type="evidence" value="ECO:0007669"/>
    <property type="project" value="UniProtKB-KW"/>
</dbReference>
<feature type="compositionally biased region" description="Low complexity" evidence="3">
    <location>
        <begin position="644"/>
        <end position="657"/>
    </location>
</feature>
<dbReference type="InterPro" id="IPR037791">
    <property type="entry name" value="C2_fungal_Inn1"/>
</dbReference>
<feature type="domain" description="C2" evidence="4">
    <location>
        <begin position="1"/>
        <end position="133"/>
    </location>
</feature>
<dbReference type="OMA" id="QPHINSG"/>
<dbReference type="SUPFAM" id="SSF49562">
    <property type="entry name" value="C2 domain (Calcium/lipid-binding domain, CaLB)"/>
    <property type="match status" value="1"/>
</dbReference>
<protein>
    <recommendedName>
        <fullName evidence="4">C2 domain-containing protein</fullName>
    </recommendedName>
</protein>
<dbReference type="InterPro" id="IPR035892">
    <property type="entry name" value="C2_domain_sf"/>
</dbReference>
<feature type="compositionally biased region" description="Low complexity" evidence="3">
    <location>
        <begin position="381"/>
        <end position="390"/>
    </location>
</feature>
<feature type="compositionally biased region" description="Pro residues" evidence="3">
    <location>
        <begin position="617"/>
        <end position="630"/>
    </location>
</feature>
<reference evidence="5 6" key="1">
    <citation type="submission" date="2014-05" db="EMBL/GenBank/DDBJ databases">
        <title>Draft genome sequence of a rare smut relative, Tilletiaria anomala UBC 951.</title>
        <authorList>
            <consortium name="DOE Joint Genome Institute"/>
            <person name="Toome M."/>
            <person name="Kuo A."/>
            <person name="Henrissat B."/>
            <person name="Lipzen A."/>
            <person name="Tritt A."/>
            <person name="Yoshinaga Y."/>
            <person name="Zane M."/>
            <person name="Barry K."/>
            <person name="Grigoriev I.V."/>
            <person name="Spatafora J.W."/>
            <person name="Aimea M.C."/>
        </authorList>
    </citation>
    <scope>NUCLEOTIDE SEQUENCE [LARGE SCALE GENOMIC DNA]</scope>
    <source>
        <strain evidence="5 6">UBC 951</strain>
    </source>
</reference>
<feature type="compositionally biased region" description="Polar residues" evidence="3">
    <location>
        <begin position="203"/>
        <end position="213"/>
    </location>
</feature>
<evidence type="ECO:0000313" key="6">
    <source>
        <dbReference type="Proteomes" id="UP000027361"/>
    </source>
</evidence>
<dbReference type="Proteomes" id="UP000027361">
    <property type="component" value="Unassembled WGS sequence"/>
</dbReference>
<dbReference type="SMART" id="SM00239">
    <property type="entry name" value="C2"/>
    <property type="match status" value="1"/>
</dbReference>
<dbReference type="HOGENOM" id="CLU_421490_0_0_1"/>
<dbReference type="RefSeq" id="XP_013239975.1">
    <property type="nucleotide sequence ID" value="XM_013384521.1"/>
</dbReference>
<feature type="compositionally biased region" description="Low complexity" evidence="3">
    <location>
        <begin position="678"/>
        <end position="691"/>
    </location>
</feature>
<evidence type="ECO:0000259" key="4">
    <source>
        <dbReference type="PROSITE" id="PS50004"/>
    </source>
</evidence>
<dbReference type="GeneID" id="25265481"/>
<evidence type="ECO:0000256" key="3">
    <source>
        <dbReference type="SAM" id="MobiDB-lite"/>
    </source>
</evidence>